<protein>
    <submittedName>
        <fullName evidence="1">Uncharacterized protein</fullName>
    </submittedName>
</protein>
<keyword evidence="2" id="KW-1185">Reference proteome</keyword>
<dbReference type="AlphaFoldDB" id="A0A1B7XH24"/>
<gene>
    <name evidence="1" type="ORF">SP90_04755</name>
</gene>
<reference evidence="1 2" key="1">
    <citation type="submission" date="2015-01" db="EMBL/GenBank/DDBJ databases">
        <title>Desulfovibrio sp. JC271 draft genome sequence.</title>
        <authorList>
            <person name="Shivani Y."/>
            <person name="Subhash Y."/>
            <person name="Sasikala C."/>
            <person name="Ramana C.V."/>
        </authorList>
    </citation>
    <scope>NUCLEOTIDE SEQUENCE [LARGE SCALE GENOMIC DNA]</scope>
    <source>
        <strain evidence="1 2">JC271</strain>
    </source>
</reference>
<sequence>MLFHVSSNLHTIPRQHAGGTVRSIIKNNATGKPEGCSCTENNSTNSLTLLNKHSTKPLLADGFFHQPQGEITMKKKRREEEQTTD</sequence>
<name>A0A1B7XH24_9BACT</name>
<proteinExistence type="predicted"/>
<dbReference type="EMBL" id="JXMS01000006">
    <property type="protein sequence ID" value="OBQ54799.1"/>
    <property type="molecule type" value="Genomic_DNA"/>
</dbReference>
<accession>A0A1B7XH24</accession>
<comment type="caution">
    <text evidence="1">The sequence shown here is derived from an EMBL/GenBank/DDBJ whole genome shotgun (WGS) entry which is preliminary data.</text>
</comment>
<evidence type="ECO:0000313" key="1">
    <source>
        <dbReference type="EMBL" id="OBQ54799.1"/>
    </source>
</evidence>
<evidence type="ECO:0000313" key="2">
    <source>
        <dbReference type="Proteomes" id="UP000091979"/>
    </source>
</evidence>
<dbReference type="Proteomes" id="UP000091979">
    <property type="component" value="Unassembled WGS sequence"/>
</dbReference>
<organism evidence="1 2">
    <name type="scientific">Halodesulfovibrio spirochaetisodalis</name>
    <dbReference type="NCBI Taxonomy" id="1560234"/>
    <lineage>
        <taxon>Bacteria</taxon>
        <taxon>Pseudomonadati</taxon>
        <taxon>Thermodesulfobacteriota</taxon>
        <taxon>Desulfovibrionia</taxon>
        <taxon>Desulfovibrionales</taxon>
        <taxon>Desulfovibrionaceae</taxon>
        <taxon>Halodesulfovibrio</taxon>
    </lineage>
</organism>